<dbReference type="SFLD" id="SFLDG01140">
    <property type="entry name" value="C2.B:_Phosphomannomutase_and_P"/>
    <property type="match status" value="1"/>
</dbReference>
<dbReference type="InterPro" id="IPR023214">
    <property type="entry name" value="HAD_sf"/>
</dbReference>
<dbReference type="Pfam" id="PF08282">
    <property type="entry name" value="Hydrolase_3"/>
    <property type="match status" value="1"/>
</dbReference>
<dbReference type="PANTHER" id="PTHR10000:SF53">
    <property type="entry name" value="5-AMINO-6-(5-PHOSPHO-D-RIBITYLAMINO)URACIL PHOSPHATASE YBJI-RELATED"/>
    <property type="match status" value="1"/>
</dbReference>
<reference evidence="1" key="1">
    <citation type="submission" date="2022-05" db="EMBL/GenBank/DDBJ databases">
        <title>Complete genome sequence of toluene-degrading Gulosibacter sediminis strain ACHW.36C.</title>
        <authorList>
            <person name="Wai A.C."/>
            <person name="Lai G.K."/>
            <person name="Griffin S.D."/>
            <person name="Leung F.C."/>
        </authorList>
    </citation>
    <scope>NUCLEOTIDE SEQUENCE [LARGE SCALE GENOMIC DNA]</scope>
    <source>
        <strain evidence="1">ACHW.36C</strain>
    </source>
</reference>
<dbReference type="NCBIfam" id="TIGR01484">
    <property type="entry name" value="HAD-SF-IIB"/>
    <property type="match status" value="1"/>
</dbReference>
<gene>
    <name evidence="1" type="ORF">M3M28_03040</name>
</gene>
<protein>
    <submittedName>
        <fullName evidence="1">Cof-type HAD-IIB family hydrolase</fullName>
    </submittedName>
</protein>
<organism evidence="1">
    <name type="scientific">Gulosibacter sediminis</name>
    <dbReference type="NCBI Taxonomy" id="1729695"/>
    <lineage>
        <taxon>Bacteria</taxon>
        <taxon>Bacillati</taxon>
        <taxon>Actinomycetota</taxon>
        <taxon>Actinomycetes</taxon>
        <taxon>Micrococcales</taxon>
        <taxon>Microbacteriaceae</taxon>
        <taxon>Gulosibacter</taxon>
    </lineage>
</organism>
<dbReference type="SUPFAM" id="SSF56784">
    <property type="entry name" value="HAD-like"/>
    <property type="match status" value="1"/>
</dbReference>
<dbReference type="PROSITE" id="PS01228">
    <property type="entry name" value="COF_1"/>
    <property type="match status" value="1"/>
</dbReference>
<dbReference type="InterPro" id="IPR006379">
    <property type="entry name" value="HAD-SF_hydro_IIB"/>
</dbReference>
<dbReference type="Gene3D" id="3.40.50.1000">
    <property type="entry name" value="HAD superfamily/HAD-like"/>
    <property type="match status" value="1"/>
</dbReference>
<accession>A0ABY4MYI8</accession>
<dbReference type="NCBIfam" id="TIGR00099">
    <property type="entry name" value="Cof-subfamily"/>
    <property type="match status" value="1"/>
</dbReference>
<dbReference type="GO" id="GO:0016787">
    <property type="term" value="F:hydrolase activity"/>
    <property type="evidence" value="ECO:0007669"/>
    <property type="project" value="UniProtKB-KW"/>
</dbReference>
<dbReference type="InterPro" id="IPR036412">
    <property type="entry name" value="HAD-like_sf"/>
</dbReference>
<dbReference type="SFLD" id="SFLDS00003">
    <property type="entry name" value="Haloacid_Dehalogenase"/>
    <property type="match status" value="1"/>
</dbReference>
<dbReference type="Gene3D" id="3.30.1240.10">
    <property type="match status" value="1"/>
</dbReference>
<proteinExistence type="predicted"/>
<name>A0ABY4MYI8_9MICO</name>
<sequence>MTAASWTTIDPAATDIQLVVCDMDGTLLTTAGHFPEGFDELRELVRARGVTFVPASGRQLATLEHMFPGLEGGSFVAENGSIVVHNGEVISTTSVDRDTVTRVVATVREAEGFDIGLVYCGVNGAYVERTDDAFLAEASKYYAKLDVVDDLTHVDDPALKLAIFDFTSSQAVADALLGDLAKSLQVVVSSANWVDIMVPGVHKGLGVRALQEALSVTAAQTAVFGDYLNDFDMISTGDWSFAMANAHPDVLAEANYVAPSNDEFGVVRVLTYLLSS</sequence>
<keyword evidence="1" id="KW-0378">Hydrolase</keyword>
<dbReference type="InterPro" id="IPR000150">
    <property type="entry name" value="Cof"/>
</dbReference>
<evidence type="ECO:0000313" key="1">
    <source>
        <dbReference type="EMBL" id="UQN15459.1"/>
    </source>
</evidence>
<dbReference type="PANTHER" id="PTHR10000">
    <property type="entry name" value="PHOSPHOSERINE PHOSPHATASE"/>
    <property type="match status" value="1"/>
</dbReference>
<dbReference type="EMBL" id="CP097160">
    <property type="protein sequence ID" value="UQN15459.1"/>
    <property type="molecule type" value="Genomic_DNA"/>
</dbReference>